<keyword evidence="3" id="KW-1185">Reference proteome</keyword>
<feature type="region of interest" description="Disordered" evidence="1">
    <location>
        <begin position="41"/>
        <end position="147"/>
    </location>
</feature>
<feature type="compositionally biased region" description="Low complexity" evidence="1">
    <location>
        <begin position="78"/>
        <end position="100"/>
    </location>
</feature>
<feature type="compositionally biased region" description="Basic and acidic residues" evidence="1">
    <location>
        <begin position="107"/>
        <end position="118"/>
    </location>
</feature>
<dbReference type="EMBL" id="MU865005">
    <property type="protein sequence ID" value="KAK4460725.1"/>
    <property type="molecule type" value="Genomic_DNA"/>
</dbReference>
<reference evidence="2" key="2">
    <citation type="submission" date="2023-06" db="EMBL/GenBank/DDBJ databases">
        <authorList>
            <consortium name="Lawrence Berkeley National Laboratory"/>
            <person name="Mondo S.J."/>
            <person name="Hensen N."/>
            <person name="Bonometti L."/>
            <person name="Westerberg I."/>
            <person name="Brannstrom I.O."/>
            <person name="Guillou S."/>
            <person name="Cros-Aarteil S."/>
            <person name="Calhoun S."/>
            <person name="Haridas S."/>
            <person name="Kuo A."/>
            <person name="Pangilinan J."/>
            <person name="Riley R."/>
            <person name="Labutti K."/>
            <person name="Andreopoulos B."/>
            <person name="Lipzen A."/>
            <person name="Chen C."/>
            <person name="Yanf M."/>
            <person name="Daum C."/>
            <person name="Ng V."/>
            <person name="Clum A."/>
            <person name="Steindorff A."/>
            <person name="Ohm R."/>
            <person name="Martin F."/>
            <person name="Silar P."/>
            <person name="Natvig D."/>
            <person name="Lalanne C."/>
            <person name="Gautier V."/>
            <person name="Ament-Velasquez S.L."/>
            <person name="Kruys A."/>
            <person name="Hutchinson M.I."/>
            <person name="Powell A.J."/>
            <person name="Barry K."/>
            <person name="Miller A.N."/>
            <person name="Grigoriev I.V."/>
            <person name="Debuchy R."/>
            <person name="Gladieux P."/>
            <person name="Thoren M.H."/>
            <person name="Johannesson H."/>
        </authorList>
    </citation>
    <scope>NUCLEOTIDE SEQUENCE</scope>
    <source>
        <strain evidence="2">PSN324</strain>
    </source>
</reference>
<feature type="region of interest" description="Disordered" evidence="1">
    <location>
        <begin position="1"/>
        <end position="20"/>
    </location>
</feature>
<comment type="caution">
    <text evidence="2">The sequence shown here is derived from an EMBL/GenBank/DDBJ whole genome shotgun (WGS) entry which is preliminary data.</text>
</comment>
<name>A0AAV9HKY7_9PEZI</name>
<evidence type="ECO:0000313" key="3">
    <source>
        <dbReference type="Proteomes" id="UP001321749"/>
    </source>
</evidence>
<sequence length="152" mass="16371">MLRNLSSITTQRTTSKTLLRPKQNLGAKVISAFPAGSHLWSESQRCSSGSSSSRGFHSSAQSLLADFNDKPTTTTRISAEGSSKETATSASSSSSSSSLAKPRRKTQKEIDEELKQKMEGISGDGGASGVEYEDGQPTAMKRSVRNNMFRYI</sequence>
<evidence type="ECO:0000256" key="1">
    <source>
        <dbReference type="SAM" id="MobiDB-lite"/>
    </source>
</evidence>
<protein>
    <submittedName>
        <fullName evidence="2">Uncharacterized protein</fullName>
    </submittedName>
</protein>
<reference evidence="2" key="1">
    <citation type="journal article" date="2023" name="Mol. Phylogenet. Evol.">
        <title>Genome-scale phylogeny and comparative genomics of the fungal order Sordariales.</title>
        <authorList>
            <person name="Hensen N."/>
            <person name="Bonometti L."/>
            <person name="Westerberg I."/>
            <person name="Brannstrom I.O."/>
            <person name="Guillou S."/>
            <person name="Cros-Aarteil S."/>
            <person name="Calhoun S."/>
            <person name="Haridas S."/>
            <person name="Kuo A."/>
            <person name="Mondo S."/>
            <person name="Pangilinan J."/>
            <person name="Riley R."/>
            <person name="LaButti K."/>
            <person name="Andreopoulos B."/>
            <person name="Lipzen A."/>
            <person name="Chen C."/>
            <person name="Yan M."/>
            <person name="Daum C."/>
            <person name="Ng V."/>
            <person name="Clum A."/>
            <person name="Steindorff A."/>
            <person name="Ohm R.A."/>
            <person name="Martin F."/>
            <person name="Silar P."/>
            <person name="Natvig D.O."/>
            <person name="Lalanne C."/>
            <person name="Gautier V."/>
            <person name="Ament-Velasquez S.L."/>
            <person name="Kruys A."/>
            <person name="Hutchinson M.I."/>
            <person name="Powell A.J."/>
            <person name="Barry K."/>
            <person name="Miller A.N."/>
            <person name="Grigoriev I.V."/>
            <person name="Debuchy R."/>
            <person name="Gladieux P."/>
            <person name="Hiltunen Thoren M."/>
            <person name="Johannesson H."/>
        </authorList>
    </citation>
    <scope>NUCLEOTIDE SEQUENCE</scope>
    <source>
        <strain evidence="2">PSN324</strain>
    </source>
</reference>
<feature type="compositionally biased region" description="Low complexity" evidence="1">
    <location>
        <begin position="41"/>
        <end position="62"/>
    </location>
</feature>
<proteinExistence type="predicted"/>
<gene>
    <name evidence="2" type="ORF">QBC42DRAFT_228846</name>
</gene>
<organism evidence="2 3">
    <name type="scientific">Cladorrhinum samala</name>
    <dbReference type="NCBI Taxonomy" id="585594"/>
    <lineage>
        <taxon>Eukaryota</taxon>
        <taxon>Fungi</taxon>
        <taxon>Dikarya</taxon>
        <taxon>Ascomycota</taxon>
        <taxon>Pezizomycotina</taxon>
        <taxon>Sordariomycetes</taxon>
        <taxon>Sordariomycetidae</taxon>
        <taxon>Sordariales</taxon>
        <taxon>Podosporaceae</taxon>
        <taxon>Cladorrhinum</taxon>
    </lineage>
</organism>
<feature type="compositionally biased region" description="Polar residues" evidence="1">
    <location>
        <begin position="1"/>
        <end position="17"/>
    </location>
</feature>
<evidence type="ECO:0000313" key="2">
    <source>
        <dbReference type="EMBL" id="KAK4460725.1"/>
    </source>
</evidence>
<accession>A0AAV9HKY7</accession>
<dbReference type="Proteomes" id="UP001321749">
    <property type="component" value="Unassembled WGS sequence"/>
</dbReference>
<dbReference type="AlphaFoldDB" id="A0AAV9HKY7"/>